<feature type="domain" description="BPL/LPL catalytic" evidence="2">
    <location>
        <begin position="1"/>
        <end position="183"/>
    </location>
</feature>
<dbReference type="GO" id="GO:0016874">
    <property type="term" value="F:ligase activity"/>
    <property type="evidence" value="ECO:0007669"/>
    <property type="project" value="UniProtKB-KW"/>
</dbReference>
<reference evidence="4" key="1">
    <citation type="journal article" date="2019" name="Int. J. Syst. Evol. Microbiol.">
        <title>The Global Catalogue of Microorganisms (GCM) 10K type strain sequencing project: providing services to taxonomists for standard genome sequencing and annotation.</title>
        <authorList>
            <consortium name="The Broad Institute Genomics Platform"/>
            <consortium name="The Broad Institute Genome Sequencing Center for Infectious Disease"/>
            <person name="Wu L."/>
            <person name="Ma J."/>
        </authorList>
    </citation>
    <scope>NUCLEOTIDE SEQUENCE [LARGE SCALE GENOMIC DNA]</scope>
    <source>
        <strain evidence="4">JCM 32105</strain>
    </source>
</reference>
<comment type="caution">
    <text evidence="3">The sequence shown here is derived from an EMBL/GenBank/DDBJ whole genome shotgun (WGS) entry which is preliminary data.</text>
</comment>
<sequence>MTNSDRILIKLDTTDSTNNYAMQLVNDDKAHHGLTITARSQYGGKGQRGRKWADTPNKSLLMSIVLTPRLPISAQFVFSASVATAVANILQNLLRDKTVRVKWPNDIIVNDKKAGGILIENALRGNMWTHSIVGLGLNVLQSQFPQELPYATSLKIATGEDLDIDDIRDEVRSALLALSGRPVSIPAIMEAYNAILYKRGEQQLFGKGEETWQATVIQAHDDGTLEVRTEDNRVAFYTHGDVRWIYE</sequence>
<dbReference type="Proteomes" id="UP001500067">
    <property type="component" value="Unassembled WGS sequence"/>
</dbReference>
<organism evidence="3 4">
    <name type="scientific">Nemorincola caseinilytica</name>
    <dbReference type="NCBI Taxonomy" id="2054315"/>
    <lineage>
        <taxon>Bacteria</taxon>
        <taxon>Pseudomonadati</taxon>
        <taxon>Bacteroidota</taxon>
        <taxon>Chitinophagia</taxon>
        <taxon>Chitinophagales</taxon>
        <taxon>Chitinophagaceae</taxon>
        <taxon>Nemorincola</taxon>
    </lineage>
</organism>
<dbReference type="Gene3D" id="3.30.930.10">
    <property type="entry name" value="Bira Bifunctional Protein, Domain 2"/>
    <property type="match status" value="1"/>
</dbReference>
<gene>
    <name evidence="3" type="ORF">GCM10023093_30290</name>
</gene>
<keyword evidence="4" id="KW-1185">Reference proteome</keyword>
<dbReference type="EMBL" id="BAABFA010000024">
    <property type="protein sequence ID" value="GAA4469958.1"/>
    <property type="molecule type" value="Genomic_DNA"/>
</dbReference>
<dbReference type="PANTHER" id="PTHR12835">
    <property type="entry name" value="BIOTIN PROTEIN LIGASE"/>
    <property type="match status" value="1"/>
</dbReference>
<dbReference type="InterPro" id="IPR004408">
    <property type="entry name" value="Biotin_CoA_COase_ligase"/>
</dbReference>
<dbReference type="CDD" id="cd16442">
    <property type="entry name" value="BPL"/>
    <property type="match status" value="1"/>
</dbReference>
<keyword evidence="1 3" id="KW-0436">Ligase</keyword>
<evidence type="ECO:0000313" key="4">
    <source>
        <dbReference type="Proteomes" id="UP001500067"/>
    </source>
</evidence>
<proteinExistence type="predicted"/>
<name>A0ABP8NR01_9BACT</name>
<dbReference type="NCBIfam" id="TIGR00121">
    <property type="entry name" value="birA_ligase"/>
    <property type="match status" value="1"/>
</dbReference>
<dbReference type="SUPFAM" id="SSF55681">
    <property type="entry name" value="Class II aaRS and biotin synthetases"/>
    <property type="match status" value="1"/>
</dbReference>
<dbReference type="PANTHER" id="PTHR12835:SF5">
    <property type="entry name" value="BIOTIN--PROTEIN LIGASE"/>
    <property type="match status" value="1"/>
</dbReference>
<dbReference type="RefSeq" id="WP_345085138.1">
    <property type="nucleotide sequence ID" value="NZ_BAABFA010000024.1"/>
</dbReference>
<evidence type="ECO:0000259" key="2">
    <source>
        <dbReference type="PROSITE" id="PS51733"/>
    </source>
</evidence>
<dbReference type="InterPro" id="IPR004143">
    <property type="entry name" value="BPL_LPL_catalytic"/>
</dbReference>
<accession>A0ABP8NR01</accession>
<protein>
    <submittedName>
        <fullName evidence="3">Biotin--[acetyl-CoA-carboxylase] ligase</fullName>
    </submittedName>
</protein>
<evidence type="ECO:0000256" key="1">
    <source>
        <dbReference type="ARBA" id="ARBA00022598"/>
    </source>
</evidence>
<dbReference type="PROSITE" id="PS51733">
    <property type="entry name" value="BPL_LPL_CATALYTIC"/>
    <property type="match status" value="1"/>
</dbReference>
<evidence type="ECO:0000313" key="3">
    <source>
        <dbReference type="EMBL" id="GAA4469958.1"/>
    </source>
</evidence>
<dbReference type="Pfam" id="PF03099">
    <property type="entry name" value="BPL_LplA_LipB"/>
    <property type="match status" value="1"/>
</dbReference>
<dbReference type="InterPro" id="IPR045864">
    <property type="entry name" value="aa-tRNA-synth_II/BPL/LPL"/>
</dbReference>